<name>A0A1I7ZJD7_9BILA</name>
<dbReference type="AlphaFoldDB" id="A0A1I7ZJD7"/>
<protein>
    <submittedName>
        <fullName evidence="3">Secreted protein</fullName>
    </submittedName>
</protein>
<keyword evidence="2" id="KW-1185">Reference proteome</keyword>
<evidence type="ECO:0000256" key="1">
    <source>
        <dbReference type="SAM" id="SignalP"/>
    </source>
</evidence>
<evidence type="ECO:0000313" key="2">
    <source>
        <dbReference type="Proteomes" id="UP000095287"/>
    </source>
</evidence>
<dbReference type="Proteomes" id="UP000095287">
    <property type="component" value="Unplaced"/>
</dbReference>
<sequence>MGLFGVLITMTLLNIVSGHLLQVLPPSEQSSSITVTSPPLPSTEVTKQAVVTRENVRGCCPSWKLASVNSNVSAAL</sequence>
<reference evidence="3" key="1">
    <citation type="submission" date="2016-11" db="UniProtKB">
        <authorList>
            <consortium name="WormBaseParasite"/>
        </authorList>
    </citation>
    <scope>IDENTIFICATION</scope>
</reference>
<evidence type="ECO:0000313" key="3">
    <source>
        <dbReference type="WBParaSite" id="L893_g26970.t1"/>
    </source>
</evidence>
<accession>A0A1I7ZJD7</accession>
<feature type="signal peptide" evidence="1">
    <location>
        <begin position="1"/>
        <end position="18"/>
    </location>
</feature>
<proteinExistence type="predicted"/>
<dbReference type="WBParaSite" id="L893_g26970.t1">
    <property type="protein sequence ID" value="L893_g26970.t1"/>
    <property type="gene ID" value="L893_g26970"/>
</dbReference>
<organism evidence="2 3">
    <name type="scientific">Steinernema glaseri</name>
    <dbReference type="NCBI Taxonomy" id="37863"/>
    <lineage>
        <taxon>Eukaryota</taxon>
        <taxon>Metazoa</taxon>
        <taxon>Ecdysozoa</taxon>
        <taxon>Nematoda</taxon>
        <taxon>Chromadorea</taxon>
        <taxon>Rhabditida</taxon>
        <taxon>Tylenchina</taxon>
        <taxon>Panagrolaimomorpha</taxon>
        <taxon>Strongyloidoidea</taxon>
        <taxon>Steinernematidae</taxon>
        <taxon>Steinernema</taxon>
    </lineage>
</organism>
<feature type="chain" id="PRO_5009313545" evidence="1">
    <location>
        <begin position="19"/>
        <end position="76"/>
    </location>
</feature>
<keyword evidence="1" id="KW-0732">Signal</keyword>